<dbReference type="InterPro" id="IPR010177">
    <property type="entry name" value="Paired_CXXCH_1"/>
</dbReference>
<name>A0A7V5NYB3_9BACT</name>
<reference evidence="2" key="1">
    <citation type="journal article" date="2020" name="mSystems">
        <title>Genome- and Community-Level Interaction Insights into Carbon Utilization and Element Cycling Functions of Hydrothermarchaeota in Hydrothermal Sediment.</title>
        <authorList>
            <person name="Zhou Z."/>
            <person name="Liu Y."/>
            <person name="Xu W."/>
            <person name="Pan J."/>
            <person name="Luo Z.H."/>
            <person name="Li M."/>
        </authorList>
    </citation>
    <scope>NUCLEOTIDE SEQUENCE [LARGE SCALE GENOMIC DNA]</scope>
    <source>
        <strain evidence="2">HyVt-533</strain>
    </source>
</reference>
<dbReference type="Pfam" id="PF09699">
    <property type="entry name" value="Paired_CXXCH_1"/>
    <property type="match status" value="1"/>
</dbReference>
<comment type="caution">
    <text evidence="2">The sequence shown here is derived from an EMBL/GenBank/DDBJ whole genome shotgun (WGS) entry which is preliminary data.</text>
</comment>
<dbReference type="EMBL" id="DROK01000003">
    <property type="protein sequence ID" value="HHI96244.1"/>
    <property type="molecule type" value="Genomic_DNA"/>
</dbReference>
<evidence type="ECO:0000259" key="1">
    <source>
        <dbReference type="Pfam" id="PF09699"/>
    </source>
</evidence>
<gene>
    <name evidence="2" type="ORF">ENJ96_00130</name>
</gene>
<dbReference type="SUPFAM" id="SSF48695">
    <property type="entry name" value="Multiheme cytochromes"/>
    <property type="match status" value="2"/>
</dbReference>
<sequence>MLATLPKIKLVFILGLVFCLHGSLVWGGSFLLSAHGNKDIGVKNINYQAYSRGNCAHCHQQHSTQKDPLVLNNNPFALFASNFDTSSTTGYQQEDDFCFYCHGNPSVQEGGITNYDYARTFGGYTVNGPTTILEAFQQNSFHNLYDIWTFAKNTFSSFFTPYSNPCVACHNPHLVRRIKANVTDPAPYTVVSLPTDHGSLWGDENGERMSDFDPGKYQAPKHYQSGYEPGGNAAVWDGSNLPDYATFCTACHNPVNTIYSTTLGRNLIKIEWVDQGGESGPGDKHGKNSATEDVELKSPYADSNLGISLGFTTSCTDCHEPHGSPNPFLIRREVNGVVVNIDLSQKNGIGWLCRACHMDDHDFDPDIPENSWHHVHHGGGPLIEDPPYPSPVRCGWCHGGPPGANPIPCLNCHQHGLDDSWLQDVYSTYYTGRRCF</sequence>
<organism evidence="2">
    <name type="scientific">Thermodesulfatator atlanticus</name>
    <dbReference type="NCBI Taxonomy" id="501497"/>
    <lineage>
        <taxon>Bacteria</taxon>
        <taxon>Pseudomonadati</taxon>
        <taxon>Thermodesulfobacteriota</taxon>
        <taxon>Thermodesulfobacteria</taxon>
        <taxon>Thermodesulfobacteriales</taxon>
        <taxon>Thermodesulfatatoraceae</taxon>
        <taxon>Thermodesulfatator</taxon>
    </lineage>
</organism>
<proteinExistence type="predicted"/>
<evidence type="ECO:0000313" key="2">
    <source>
        <dbReference type="EMBL" id="HHI96244.1"/>
    </source>
</evidence>
<dbReference type="Proteomes" id="UP000886101">
    <property type="component" value="Unassembled WGS sequence"/>
</dbReference>
<feature type="domain" description="Doubled CXXCH motif" evidence="1">
    <location>
        <begin position="314"/>
        <end position="360"/>
    </location>
</feature>
<dbReference type="AlphaFoldDB" id="A0A7V5NYB3"/>
<dbReference type="InterPro" id="IPR036280">
    <property type="entry name" value="Multihaem_cyt_sf"/>
</dbReference>
<accession>A0A7V5NYB3</accession>
<protein>
    <recommendedName>
        <fullName evidence="1">Doubled CXXCH motif domain-containing protein</fullName>
    </recommendedName>
</protein>